<evidence type="ECO:0000313" key="3">
    <source>
        <dbReference type="Proteomes" id="UP000784294"/>
    </source>
</evidence>
<dbReference type="SUPFAM" id="SSF49313">
    <property type="entry name" value="Cadherin-like"/>
    <property type="match status" value="1"/>
</dbReference>
<sequence>MTELRNPVRLVTIEVVGNLYSDTLFHLSPSSAIIGQPRFSQAEYTVHVDEGLPANTPLLRPCVYSPGLGLRYTCPSNPQPTSAPSSLVDEAVGVSSVRKLTIADQVEGLVDEADAFEFFLEEEEVAATDEEIVEEGEDNLGQDDRGGEDQFLNGYESADPAEWRGSSWLTRVGPRSGSPRALFTSPGLGTAAAGPAVRMAGQRGNFQVDLSTGLVSTLLPLDFYSSREHRIRLKAIPKVAPELFIACR</sequence>
<dbReference type="GO" id="GO:0016020">
    <property type="term" value="C:membrane"/>
    <property type="evidence" value="ECO:0007669"/>
    <property type="project" value="InterPro"/>
</dbReference>
<organism evidence="2 3">
    <name type="scientific">Protopolystoma xenopodis</name>
    <dbReference type="NCBI Taxonomy" id="117903"/>
    <lineage>
        <taxon>Eukaryota</taxon>
        <taxon>Metazoa</taxon>
        <taxon>Spiralia</taxon>
        <taxon>Lophotrochozoa</taxon>
        <taxon>Platyhelminthes</taxon>
        <taxon>Monogenea</taxon>
        <taxon>Polyopisthocotylea</taxon>
        <taxon>Polystomatidea</taxon>
        <taxon>Polystomatidae</taxon>
        <taxon>Protopolystoma</taxon>
    </lineage>
</organism>
<dbReference type="AlphaFoldDB" id="A0A448WL95"/>
<feature type="region of interest" description="Disordered" evidence="1">
    <location>
        <begin position="135"/>
        <end position="159"/>
    </location>
</feature>
<name>A0A448WL95_9PLAT</name>
<dbReference type="GO" id="GO:0005509">
    <property type="term" value="F:calcium ion binding"/>
    <property type="evidence" value="ECO:0007669"/>
    <property type="project" value="InterPro"/>
</dbReference>
<gene>
    <name evidence="2" type="ORF">PXEA_LOCUS7781</name>
</gene>
<dbReference type="EMBL" id="CAAALY010020816">
    <property type="protein sequence ID" value="VEL14341.1"/>
    <property type="molecule type" value="Genomic_DNA"/>
</dbReference>
<reference evidence="2" key="1">
    <citation type="submission" date="2018-11" db="EMBL/GenBank/DDBJ databases">
        <authorList>
            <consortium name="Pathogen Informatics"/>
        </authorList>
    </citation>
    <scope>NUCLEOTIDE SEQUENCE</scope>
</reference>
<dbReference type="Proteomes" id="UP000784294">
    <property type="component" value="Unassembled WGS sequence"/>
</dbReference>
<proteinExistence type="predicted"/>
<evidence type="ECO:0000313" key="2">
    <source>
        <dbReference type="EMBL" id="VEL14341.1"/>
    </source>
</evidence>
<keyword evidence="3" id="KW-1185">Reference proteome</keyword>
<dbReference type="InterPro" id="IPR015919">
    <property type="entry name" value="Cadherin-like_sf"/>
</dbReference>
<evidence type="ECO:0000256" key="1">
    <source>
        <dbReference type="SAM" id="MobiDB-lite"/>
    </source>
</evidence>
<comment type="caution">
    <text evidence="2">The sequence shown here is derived from an EMBL/GenBank/DDBJ whole genome shotgun (WGS) entry which is preliminary data.</text>
</comment>
<accession>A0A448WL95</accession>
<protein>
    <submittedName>
        <fullName evidence="2">Uncharacterized protein</fullName>
    </submittedName>
</protein>